<feature type="region of interest" description="Disordered" evidence="1">
    <location>
        <begin position="450"/>
        <end position="473"/>
    </location>
</feature>
<organism evidence="2 3">
    <name type="scientific">Leucocoprinus leucothites</name>
    <dbReference type="NCBI Taxonomy" id="201217"/>
    <lineage>
        <taxon>Eukaryota</taxon>
        <taxon>Fungi</taxon>
        <taxon>Dikarya</taxon>
        <taxon>Basidiomycota</taxon>
        <taxon>Agaricomycotina</taxon>
        <taxon>Agaricomycetes</taxon>
        <taxon>Agaricomycetidae</taxon>
        <taxon>Agaricales</taxon>
        <taxon>Agaricineae</taxon>
        <taxon>Agaricaceae</taxon>
        <taxon>Leucocoprinus</taxon>
    </lineage>
</organism>
<dbReference type="SUPFAM" id="SSF81995">
    <property type="entry name" value="beta-sandwich domain of Sec23/24"/>
    <property type="match status" value="1"/>
</dbReference>
<feature type="compositionally biased region" description="Pro residues" evidence="1">
    <location>
        <begin position="450"/>
        <end position="459"/>
    </location>
</feature>
<feature type="compositionally biased region" description="Basic and acidic residues" evidence="1">
    <location>
        <begin position="377"/>
        <end position="393"/>
    </location>
</feature>
<keyword evidence="3" id="KW-1185">Reference proteome</keyword>
<feature type="compositionally biased region" description="Pro residues" evidence="1">
    <location>
        <begin position="595"/>
        <end position="618"/>
    </location>
</feature>
<feature type="compositionally biased region" description="Acidic residues" evidence="1">
    <location>
        <begin position="623"/>
        <end position="637"/>
    </location>
</feature>
<sequence>MVMSSINNGASRIPVLQGPQNYQFWSMRMQGYLSMITTPGTPFTGWTVTTGLVSPLPAVIAPAIDESGNVTNAEEAAASLAVRQEEERRRNFLEQSAIGLLIQAVPDSMLHLIVQGDPNATWEALQRLYGVQGPASVYGDFVRAVSWSLPGNMDPAQSIAELESLFTRIEGATARLPEVIRAMILLRAVPQGMETLAQSILANQTQMSQLTWDLVRSAIQAAWSQKMTASASRAGRSNGQWQQNRNPGNQQRQGQGQQPQGPFRSQPQQQQQQQQPSNQGAGQKPGNPQTGNPGGDGKKGKRGKRGGKKGKGAANEAATDADATNTSGVVAVAPQYGASSAIGFAAPAIANRPLLANRIASLAEPANASPSSSTRHLVAEARKNTPRLQERISESPQSEGYRRRSSKATKDKVLKIWDERLADLAVEAETTGSIIEEIPYYGGDMDECPPSPRMTPPADPMLESDSEGEDSDGWTSGLWTTQVFSSISDWINTDTVMPQHDREGACRLARARSHGMHDRLMSAGQLLESGLRSEADKHGTIFRDESGNAVLSAAPRSESQPTLQTPPRAEIPPISTTPNVPNIDHPPAPRGGEPPRAPSPRAPPRPKTPSPPRSPSPPLSYADPEDRDPKEEEEEVELSPSPGPSRKEPGPRKRARSPTPPEVPPPRPSVQDDLDALERLDRWVTERENRHPRRNVQPPNRPGNVYGDRSDPLDVIRRYRELNPNLPRNRAQYRPIPGAISDEEARNRLRNWNIPHPDSSIDNKPS</sequence>
<name>A0A8H5D1Q1_9AGAR</name>
<accession>A0A8H5D1Q1</accession>
<dbReference type="OrthoDB" id="7691805at2759"/>
<feature type="region of interest" description="Disordered" evidence="1">
    <location>
        <begin position="365"/>
        <end position="406"/>
    </location>
</feature>
<gene>
    <name evidence="2" type="ORF">D9756_008261</name>
</gene>
<comment type="caution">
    <text evidence="2">The sequence shown here is derived from an EMBL/GenBank/DDBJ whole genome shotgun (WGS) entry which is preliminary data.</text>
</comment>
<feature type="compositionally biased region" description="Basic and acidic residues" evidence="1">
    <location>
        <begin position="676"/>
        <end position="689"/>
    </location>
</feature>
<reference evidence="2 3" key="1">
    <citation type="journal article" date="2020" name="ISME J.">
        <title>Uncovering the hidden diversity of litter-decomposition mechanisms in mushroom-forming fungi.</title>
        <authorList>
            <person name="Floudas D."/>
            <person name="Bentzer J."/>
            <person name="Ahren D."/>
            <person name="Johansson T."/>
            <person name="Persson P."/>
            <person name="Tunlid A."/>
        </authorList>
    </citation>
    <scope>NUCLEOTIDE SEQUENCE [LARGE SCALE GENOMIC DNA]</scope>
    <source>
        <strain evidence="2 3">CBS 146.42</strain>
    </source>
</reference>
<feature type="compositionally biased region" description="Low complexity" evidence="1">
    <location>
        <begin position="238"/>
        <end position="282"/>
    </location>
</feature>
<evidence type="ECO:0000313" key="3">
    <source>
        <dbReference type="Proteomes" id="UP000559027"/>
    </source>
</evidence>
<feature type="region of interest" description="Disordered" evidence="1">
    <location>
        <begin position="229"/>
        <end position="321"/>
    </location>
</feature>
<evidence type="ECO:0008006" key="4">
    <source>
        <dbReference type="Google" id="ProtNLM"/>
    </source>
</evidence>
<evidence type="ECO:0000313" key="2">
    <source>
        <dbReference type="EMBL" id="KAF5351091.1"/>
    </source>
</evidence>
<dbReference type="EMBL" id="JAACJO010000013">
    <property type="protein sequence ID" value="KAF5351091.1"/>
    <property type="molecule type" value="Genomic_DNA"/>
</dbReference>
<feature type="region of interest" description="Disordered" evidence="1">
    <location>
        <begin position="552"/>
        <end position="711"/>
    </location>
</feature>
<feature type="compositionally biased region" description="Acidic residues" evidence="1">
    <location>
        <begin position="462"/>
        <end position="472"/>
    </location>
</feature>
<feature type="compositionally biased region" description="Basic residues" evidence="1">
    <location>
        <begin position="299"/>
        <end position="311"/>
    </location>
</feature>
<dbReference type="Proteomes" id="UP000559027">
    <property type="component" value="Unassembled WGS sequence"/>
</dbReference>
<protein>
    <recommendedName>
        <fullName evidence="4">DUF4219 domain-containing protein</fullName>
    </recommendedName>
</protein>
<feature type="compositionally biased region" description="Pro residues" evidence="1">
    <location>
        <begin position="658"/>
        <end position="668"/>
    </location>
</feature>
<proteinExistence type="predicted"/>
<evidence type="ECO:0000256" key="1">
    <source>
        <dbReference type="SAM" id="MobiDB-lite"/>
    </source>
</evidence>
<feature type="region of interest" description="Disordered" evidence="1">
    <location>
        <begin position="726"/>
        <end position="745"/>
    </location>
</feature>
<dbReference type="AlphaFoldDB" id="A0A8H5D1Q1"/>
<feature type="compositionally biased region" description="Low complexity" evidence="1">
    <location>
        <begin position="312"/>
        <end position="321"/>
    </location>
</feature>